<gene>
    <name evidence="2" type="primary">ORF9205</name>
</gene>
<feature type="compositionally biased region" description="Polar residues" evidence="1">
    <location>
        <begin position="89"/>
        <end position="121"/>
    </location>
</feature>
<protein>
    <submittedName>
        <fullName evidence="2">Uncharacterized protein</fullName>
    </submittedName>
</protein>
<evidence type="ECO:0000256" key="1">
    <source>
        <dbReference type="SAM" id="MobiDB-lite"/>
    </source>
</evidence>
<reference evidence="2" key="1">
    <citation type="submission" date="2014-12" db="EMBL/GenBank/DDBJ databases">
        <title>Insight into the proteome of Arion vulgaris.</title>
        <authorList>
            <person name="Aradska J."/>
            <person name="Bulat T."/>
            <person name="Smidak R."/>
            <person name="Sarate P."/>
            <person name="Gangsoo J."/>
            <person name="Sialana F."/>
            <person name="Bilban M."/>
            <person name="Lubec G."/>
        </authorList>
    </citation>
    <scope>NUCLEOTIDE SEQUENCE</scope>
    <source>
        <tissue evidence="2">Skin</tissue>
    </source>
</reference>
<proteinExistence type="predicted"/>
<feature type="region of interest" description="Disordered" evidence="1">
    <location>
        <begin position="192"/>
        <end position="260"/>
    </location>
</feature>
<name>A0A0B6Y195_9EUPU</name>
<evidence type="ECO:0000313" key="2">
    <source>
        <dbReference type="EMBL" id="CEK49899.1"/>
    </source>
</evidence>
<organism evidence="2">
    <name type="scientific">Arion vulgaris</name>
    <dbReference type="NCBI Taxonomy" id="1028688"/>
    <lineage>
        <taxon>Eukaryota</taxon>
        <taxon>Metazoa</taxon>
        <taxon>Spiralia</taxon>
        <taxon>Lophotrochozoa</taxon>
        <taxon>Mollusca</taxon>
        <taxon>Gastropoda</taxon>
        <taxon>Heterobranchia</taxon>
        <taxon>Euthyneura</taxon>
        <taxon>Panpulmonata</taxon>
        <taxon>Eupulmonata</taxon>
        <taxon>Stylommatophora</taxon>
        <taxon>Helicina</taxon>
        <taxon>Arionoidea</taxon>
        <taxon>Arionidae</taxon>
        <taxon>Arion</taxon>
    </lineage>
</organism>
<dbReference type="AlphaFoldDB" id="A0A0B6Y195"/>
<feature type="compositionally biased region" description="Basic and acidic residues" evidence="1">
    <location>
        <begin position="72"/>
        <end position="82"/>
    </location>
</feature>
<feature type="region of interest" description="Disordered" evidence="1">
    <location>
        <begin position="1"/>
        <end position="35"/>
    </location>
</feature>
<feature type="compositionally biased region" description="Polar residues" evidence="1">
    <location>
        <begin position="1"/>
        <end position="13"/>
    </location>
</feature>
<feature type="non-terminal residue" evidence="2">
    <location>
        <position position="282"/>
    </location>
</feature>
<sequence length="282" mass="29975">GTSGNSSVTSLNFENDGKVNYGSSCSSADSGVEMGPVTETLDQGVRLGSYTVSDVTDCLYESLDDFCPDEGNNEKRKFDSDIHGPLSGKSRSGNVGQTFPTNQGSGQTARKISTSYSQGTSADEDDANSYNDSSALDGCNAITLLSDVLRDCGGMNDFSVDGFHTKETKKEINKVKTSSDFETRMASVAATLDLTKQQLRPKRQISRPPVSPPPEPNNVASPKKSISQLDPVSKTVGTTNLAMPSQLDALSPKNTKPLVPSSAIEDAAELLEISDQISKRSE</sequence>
<feature type="region of interest" description="Disordered" evidence="1">
    <location>
        <begin position="70"/>
        <end position="133"/>
    </location>
</feature>
<dbReference type="EMBL" id="HACG01003034">
    <property type="protein sequence ID" value="CEK49899.1"/>
    <property type="molecule type" value="Transcribed_RNA"/>
</dbReference>
<accession>A0A0B6Y195</accession>
<feature type="non-terminal residue" evidence="2">
    <location>
        <position position="1"/>
    </location>
</feature>
<feature type="compositionally biased region" description="Polar residues" evidence="1">
    <location>
        <begin position="224"/>
        <end position="243"/>
    </location>
</feature>